<protein>
    <submittedName>
        <fullName evidence="2">Uncharacterized protein</fullName>
    </submittedName>
</protein>
<reference evidence="2 3" key="1">
    <citation type="submission" date="2020-08" db="EMBL/GenBank/DDBJ databases">
        <title>Description of novel Flavobacterium F-392 isolate.</title>
        <authorList>
            <person name="Saticioglu I.B."/>
            <person name="Duman M."/>
            <person name="Altun S."/>
        </authorList>
    </citation>
    <scope>NUCLEOTIDE SEQUENCE [LARGE SCALE GENOMIC DNA]</scope>
    <source>
        <strain evidence="2 3">F-392</strain>
    </source>
</reference>
<keyword evidence="1" id="KW-0812">Transmembrane</keyword>
<keyword evidence="3" id="KW-1185">Reference proteome</keyword>
<feature type="transmembrane region" description="Helical" evidence="1">
    <location>
        <begin position="48"/>
        <end position="65"/>
    </location>
</feature>
<organism evidence="2 3">
    <name type="scientific">Flavobacterium muglaense</name>
    <dbReference type="NCBI Taxonomy" id="2764716"/>
    <lineage>
        <taxon>Bacteria</taxon>
        <taxon>Pseudomonadati</taxon>
        <taxon>Bacteroidota</taxon>
        <taxon>Flavobacteriia</taxon>
        <taxon>Flavobacteriales</taxon>
        <taxon>Flavobacteriaceae</taxon>
        <taxon>Flavobacterium</taxon>
    </lineage>
</organism>
<proteinExistence type="predicted"/>
<dbReference type="AlphaFoldDB" id="A0A923MZE8"/>
<keyword evidence="1" id="KW-1133">Transmembrane helix</keyword>
<feature type="transmembrane region" description="Helical" evidence="1">
    <location>
        <begin position="21"/>
        <end position="42"/>
    </location>
</feature>
<accession>A0A923MZE8</accession>
<sequence length="138" mass="15430">MSDQDCKECLVAAIVLKKVSLLGLLVFITIPTVCIMVQDHAFNTLEEVVFVVFLLTGFLFGLRSGHLNFDSRLLKSLGDRTRSLSDVDQIVMRLFRKNIQGKTIQVRITSCYKLVKGAFVLLVLHLLCYGGLVILLLS</sequence>
<keyword evidence="1" id="KW-0472">Membrane</keyword>
<dbReference type="EMBL" id="JACRUL010000008">
    <property type="protein sequence ID" value="MBC5843859.1"/>
    <property type="molecule type" value="Genomic_DNA"/>
</dbReference>
<feature type="transmembrane region" description="Helical" evidence="1">
    <location>
        <begin position="117"/>
        <end position="137"/>
    </location>
</feature>
<dbReference type="Proteomes" id="UP000641454">
    <property type="component" value="Unassembled WGS sequence"/>
</dbReference>
<comment type="caution">
    <text evidence="2">The sequence shown here is derived from an EMBL/GenBank/DDBJ whole genome shotgun (WGS) entry which is preliminary data.</text>
</comment>
<gene>
    <name evidence="2" type="ORF">H8R25_05345</name>
</gene>
<evidence type="ECO:0000313" key="3">
    <source>
        <dbReference type="Proteomes" id="UP000641454"/>
    </source>
</evidence>
<evidence type="ECO:0000256" key="1">
    <source>
        <dbReference type="SAM" id="Phobius"/>
    </source>
</evidence>
<evidence type="ECO:0000313" key="2">
    <source>
        <dbReference type="EMBL" id="MBC5843859.1"/>
    </source>
</evidence>
<name>A0A923MZE8_9FLAO</name>
<dbReference type="RefSeq" id="WP_187017530.1">
    <property type="nucleotide sequence ID" value="NZ_JACRUK010000008.1"/>
</dbReference>